<organism evidence="2 3">
    <name type="scientific">Thermocatellispora tengchongensis</name>
    <dbReference type="NCBI Taxonomy" id="1073253"/>
    <lineage>
        <taxon>Bacteria</taxon>
        <taxon>Bacillati</taxon>
        <taxon>Actinomycetota</taxon>
        <taxon>Actinomycetes</taxon>
        <taxon>Streptosporangiales</taxon>
        <taxon>Streptosporangiaceae</taxon>
        <taxon>Thermocatellispora</taxon>
    </lineage>
</organism>
<dbReference type="EMBL" id="JACHGN010000021">
    <property type="protein sequence ID" value="MBB5138134.1"/>
    <property type="molecule type" value="Genomic_DNA"/>
</dbReference>
<feature type="region of interest" description="Disordered" evidence="1">
    <location>
        <begin position="1"/>
        <end position="36"/>
    </location>
</feature>
<evidence type="ECO:0000256" key="1">
    <source>
        <dbReference type="SAM" id="MobiDB-lite"/>
    </source>
</evidence>
<evidence type="ECO:0000313" key="3">
    <source>
        <dbReference type="Proteomes" id="UP000578449"/>
    </source>
</evidence>
<protein>
    <recommendedName>
        <fullName evidence="4">DUF732 domain-containing protein</fullName>
    </recommendedName>
</protein>
<dbReference type="AlphaFoldDB" id="A0A840P9S3"/>
<evidence type="ECO:0008006" key="4">
    <source>
        <dbReference type="Google" id="ProtNLM"/>
    </source>
</evidence>
<name>A0A840P9S3_9ACTN</name>
<sequence length="113" mass="11903">MAAALVAGCGTPSGPATDTATTTSQDTAESTGVPTPDAEQKKLLLDGLAKIDPALENERYVDRAQDTCAELLGGINRDEVTKNIQDRFGGEEKINLTLAGRIITLIEGSFCHQ</sequence>
<feature type="compositionally biased region" description="Low complexity" evidence="1">
    <location>
        <begin position="10"/>
        <end position="32"/>
    </location>
</feature>
<proteinExistence type="predicted"/>
<gene>
    <name evidence="2" type="ORF">HNP84_007887</name>
</gene>
<dbReference type="Proteomes" id="UP000578449">
    <property type="component" value="Unassembled WGS sequence"/>
</dbReference>
<reference evidence="2 3" key="1">
    <citation type="submission" date="2020-08" db="EMBL/GenBank/DDBJ databases">
        <title>Genomic Encyclopedia of Type Strains, Phase IV (KMG-IV): sequencing the most valuable type-strain genomes for metagenomic binning, comparative biology and taxonomic classification.</title>
        <authorList>
            <person name="Goeker M."/>
        </authorList>
    </citation>
    <scope>NUCLEOTIDE SEQUENCE [LARGE SCALE GENOMIC DNA]</scope>
    <source>
        <strain evidence="2 3">DSM 45615</strain>
    </source>
</reference>
<dbReference type="RefSeq" id="WP_185055004.1">
    <property type="nucleotide sequence ID" value="NZ_BAABIX010000030.1"/>
</dbReference>
<keyword evidence="3" id="KW-1185">Reference proteome</keyword>
<comment type="caution">
    <text evidence="2">The sequence shown here is derived from an EMBL/GenBank/DDBJ whole genome shotgun (WGS) entry which is preliminary data.</text>
</comment>
<evidence type="ECO:0000313" key="2">
    <source>
        <dbReference type="EMBL" id="MBB5138134.1"/>
    </source>
</evidence>
<accession>A0A840P9S3</accession>